<protein>
    <submittedName>
        <fullName evidence="1">Uncharacterized protein</fullName>
    </submittedName>
</protein>
<proteinExistence type="predicted"/>
<evidence type="ECO:0000313" key="1">
    <source>
        <dbReference type="EMBL" id="JAD56385.1"/>
    </source>
</evidence>
<reference evidence="1" key="1">
    <citation type="submission" date="2014-09" db="EMBL/GenBank/DDBJ databases">
        <authorList>
            <person name="Magalhaes I.L.F."/>
            <person name="Oliveira U."/>
            <person name="Santos F.R."/>
            <person name="Vidigal T.H.D.A."/>
            <person name="Brescovit A.D."/>
            <person name="Santos A.J."/>
        </authorList>
    </citation>
    <scope>NUCLEOTIDE SEQUENCE</scope>
    <source>
        <tissue evidence="1">Shoot tissue taken approximately 20 cm above the soil surface</tissue>
    </source>
</reference>
<organism evidence="1">
    <name type="scientific">Arundo donax</name>
    <name type="common">Giant reed</name>
    <name type="synonym">Donax arundinaceus</name>
    <dbReference type="NCBI Taxonomy" id="35708"/>
    <lineage>
        <taxon>Eukaryota</taxon>
        <taxon>Viridiplantae</taxon>
        <taxon>Streptophyta</taxon>
        <taxon>Embryophyta</taxon>
        <taxon>Tracheophyta</taxon>
        <taxon>Spermatophyta</taxon>
        <taxon>Magnoliopsida</taxon>
        <taxon>Liliopsida</taxon>
        <taxon>Poales</taxon>
        <taxon>Poaceae</taxon>
        <taxon>PACMAD clade</taxon>
        <taxon>Arundinoideae</taxon>
        <taxon>Arundineae</taxon>
        <taxon>Arundo</taxon>
    </lineage>
</organism>
<accession>A0A0A9SQY1</accession>
<dbReference type="EMBL" id="GBRH01241510">
    <property type="protein sequence ID" value="JAD56385.1"/>
    <property type="molecule type" value="Transcribed_RNA"/>
</dbReference>
<name>A0A0A9SQY1_ARUDO</name>
<sequence>MRLGPKLNVNPPPRV</sequence>
<reference evidence="1" key="2">
    <citation type="journal article" date="2015" name="Data Brief">
        <title>Shoot transcriptome of the giant reed, Arundo donax.</title>
        <authorList>
            <person name="Barrero R.A."/>
            <person name="Guerrero F.D."/>
            <person name="Moolhuijzen P."/>
            <person name="Goolsby J.A."/>
            <person name="Tidwell J."/>
            <person name="Bellgard S.E."/>
            <person name="Bellgard M.I."/>
        </authorList>
    </citation>
    <scope>NUCLEOTIDE SEQUENCE</scope>
    <source>
        <tissue evidence="1">Shoot tissue taken approximately 20 cm above the soil surface</tissue>
    </source>
</reference>